<feature type="region of interest" description="Disordered" evidence="1">
    <location>
        <begin position="181"/>
        <end position="288"/>
    </location>
</feature>
<dbReference type="AlphaFoldDB" id="A0A565BJY5"/>
<evidence type="ECO:0000313" key="2">
    <source>
        <dbReference type="EMBL" id="VVB01925.1"/>
    </source>
</evidence>
<feature type="compositionally biased region" description="Basic and acidic residues" evidence="1">
    <location>
        <begin position="47"/>
        <end position="73"/>
    </location>
</feature>
<sequence length="288" mass="31283">MTVSEDESDDEETKKSLSIIIRLAKELDEDKPVNVAYSLPAEGLEGEDFKWPNEKDDAKDNANAKKGKSKCDAADVSPGRKRKAKRKNLENDKGQTSENITPLTMADMQELIDNSAEFDAKFTCLLQNQDGAIKNDLRDMSETLIVLSEQIVVLKSQQSAVNAETEVGSVAKDILAMTKKSSNQSTTMTHRAKGTTSASLEKATDDLHESEKRLPSSIQPTTSRSGAHMAKDTLDADLQKTTTNPPVIEKDVAPSFQPDKSPSEEGAPNDAHVIKKGGAQPKETAIAQ</sequence>
<feature type="region of interest" description="Disordered" evidence="1">
    <location>
        <begin position="41"/>
        <end position="98"/>
    </location>
</feature>
<gene>
    <name evidence="2" type="ORF">ANE_LOCUS12369</name>
</gene>
<protein>
    <submittedName>
        <fullName evidence="2">Uncharacterized protein</fullName>
    </submittedName>
</protein>
<reference evidence="2" key="1">
    <citation type="submission" date="2019-07" db="EMBL/GenBank/DDBJ databases">
        <authorList>
            <person name="Dittberner H."/>
        </authorList>
    </citation>
    <scope>NUCLEOTIDE SEQUENCE [LARGE SCALE GENOMIC DNA]</scope>
</reference>
<organism evidence="2 3">
    <name type="scientific">Arabis nemorensis</name>
    <dbReference type="NCBI Taxonomy" id="586526"/>
    <lineage>
        <taxon>Eukaryota</taxon>
        <taxon>Viridiplantae</taxon>
        <taxon>Streptophyta</taxon>
        <taxon>Embryophyta</taxon>
        <taxon>Tracheophyta</taxon>
        <taxon>Spermatophyta</taxon>
        <taxon>Magnoliopsida</taxon>
        <taxon>eudicotyledons</taxon>
        <taxon>Gunneridae</taxon>
        <taxon>Pentapetalae</taxon>
        <taxon>rosids</taxon>
        <taxon>malvids</taxon>
        <taxon>Brassicales</taxon>
        <taxon>Brassicaceae</taxon>
        <taxon>Arabideae</taxon>
        <taxon>Arabis</taxon>
    </lineage>
</organism>
<evidence type="ECO:0000313" key="3">
    <source>
        <dbReference type="Proteomes" id="UP000489600"/>
    </source>
</evidence>
<feature type="compositionally biased region" description="Polar residues" evidence="1">
    <location>
        <begin position="181"/>
        <end position="199"/>
    </location>
</feature>
<feature type="compositionally biased region" description="Basic and acidic residues" evidence="1">
    <location>
        <begin position="229"/>
        <end position="238"/>
    </location>
</feature>
<comment type="caution">
    <text evidence="2">The sequence shown here is derived from an EMBL/GenBank/DDBJ whole genome shotgun (WGS) entry which is preliminary data.</text>
</comment>
<accession>A0A565BJY5</accession>
<proteinExistence type="predicted"/>
<dbReference type="EMBL" id="CABITT030000004">
    <property type="protein sequence ID" value="VVB01925.1"/>
    <property type="molecule type" value="Genomic_DNA"/>
</dbReference>
<evidence type="ECO:0000256" key="1">
    <source>
        <dbReference type="SAM" id="MobiDB-lite"/>
    </source>
</evidence>
<dbReference type="Proteomes" id="UP000489600">
    <property type="component" value="Unassembled WGS sequence"/>
</dbReference>
<feature type="compositionally biased region" description="Basic and acidic residues" evidence="1">
    <location>
        <begin position="202"/>
        <end position="214"/>
    </location>
</feature>
<name>A0A565BJY5_9BRAS</name>
<keyword evidence="3" id="KW-1185">Reference proteome</keyword>
<feature type="compositionally biased region" description="Polar residues" evidence="1">
    <location>
        <begin position="216"/>
        <end position="225"/>
    </location>
</feature>